<gene>
    <name evidence="1" type="ORF">D5018_21270</name>
</gene>
<name>A0A3L8PSX0_9GAMM</name>
<evidence type="ECO:0000313" key="1">
    <source>
        <dbReference type="EMBL" id="RLV57683.1"/>
    </source>
</evidence>
<dbReference type="Proteomes" id="UP000281474">
    <property type="component" value="Unassembled WGS sequence"/>
</dbReference>
<reference evidence="1 2" key="1">
    <citation type="submission" date="2018-09" db="EMBL/GenBank/DDBJ databases">
        <title>Phylogeny of the Shewanellaceae, and recommendation for two new genera, Pseudoshewanella and Parashewanella.</title>
        <authorList>
            <person name="Wang G."/>
        </authorList>
    </citation>
    <scope>NUCLEOTIDE SEQUENCE [LARGE SCALE GENOMIC DNA]</scope>
    <source>
        <strain evidence="1 2">C51</strain>
    </source>
</reference>
<comment type="caution">
    <text evidence="1">The sequence shown here is derived from an EMBL/GenBank/DDBJ whole genome shotgun (WGS) entry which is preliminary data.</text>
</comment>
<dbReference type="AlphaFoldDB" id="A0A3L8PSX0"/>
<proteinExistence type="predicted"/>
<dbReference type="EMBL" id="QZEI01000183">
    <property type="protein sequence ID" value="RLV57683.1"/>
    <property type="molecule type" value="Genomic_DNA"/>
</dbReference>
<organism evidence="1 2">
    <name type="scientific">Parashewanella curva</name>
    <dbReference type="NCBI Taxonomy" id="2338552"/>
    <lineage>
        <taxon>Bacteria</taxon>
        <taxon>Pseudomonadati</taxon>
        <taxon>Pseudomonadota</taxon>
        <taxon>Gammaproteobacteria</taxon>
        <taxon>Alteromonadales</taxon>
        <taxon>Shewanellaceae</taxon>
        <taxon>Parashewanella</taxon>
    </lineage>
</organism>
<keyword evidence="2" id="KW-1185">Reference proteome</keyword>
<dbReference type="RefSeq" id="WP_121840965.1">
    <property type="nucleotide sequence ID" value="NZ_ML014932.1"/>
</dbReference>
<accession>A0A3L8PSX0</accession>
<sequence length="118" mass="13196">MELIAVANLLVSSISSLATIVQAYNSNKLTKSELNKAQKRIEQPLKNGGKQLTNVIDAKLLEKLSFLAEIEAKQLIKVLTYSEDIELTQVMINTAQERICFYLGQIKQHNQGKLPTKP</sequence>
<protein>
    <submittedName>
        <fullName evidence="1">Uncharacterized protein</fullName>
    </submittedName>
</protein>
<evidence type="ECO:0000313" key="2">
    <source>
        <dbReference type="Proteomes" id="UP000281474"/>
    </source>
</evidence>